<dbReference type="GO" id="GO:0008270">
    <property type="term" value="F:zinc ion binding"/>
    <property type="evidence" value="ECO:0007669"/>
    <property type="project" value="UniProtKB-KW"/>
</dbReference>
<keyword evidence="3" id="KW-0862">Zinc</keyword>
<dbReference type="CDD" id="cd15540">
    <property type="entry name" value="PHD2_AIRE"/>
    <property type="match status" value="1"/>
</dbReference>
<evidence type="ECO:0000256" key="2">
    <source>
        <dbReference type="ARBA" id="ARBA00022771"/>
    </source>
</evidence>
<gene>
    <name evidence="9" type="ORF">XNOV1_A025963</name>
</gene>
<dbReference type="GO" id="GO:0005737">
    <property type="term" value="C:cytoplasm"/>
    <property type="evidence" value="ECO:0007669"/>
    <property type="project" value="InterPro"/>
</dbReference>
<dbReference type="PANTHER" id="PTHR46386:SF11">
    <property type="entry name" value="AUTOIMMUNE REGULATOR"/>
    <property type="match status" value="1"/>
</dbReference>
<dbReference type="GO" id="GO:0006959">
    <property type="term" value="P:humoral immune response"/>
    <property type="evidence" value="ECO:0007669"/>
    <property type="project" value="InterPro"/>
</dbReference>
<dbReference type="Proteomes" id="UP001178508">
    <property type="component" value="Chromosome 14"/>
</dbReference>
<evidence type="ECO:0000256" key="5">
    <source>
        <dbReference type="PROSITE-ProRule" id="PRU00146"/>
    </source>
</evidence>
<dbReference type="PROSITE" id="PS50016">
    <property type="entry name" value="ZF_PHD_2"/>
    <property type="match status" value="1"/>
</dbReference>
<dbReference type="InterPro" id="IPR004865">
    <property type="entry name" value="HSR_dom"/>
</dbReference>
<dbReference type="InterPro" id="IPR019787">
    <property type="entry name" value="Znf_PHD-finger"/>
</dbReference>
<dbReference type="Pfam" id="PF00628">
    <property type="entry name" value="PHD"/>
    <property type="match status" value="1"/>
</dbReference>
<dbReference type="PANTHER" id="PTHR46386">
    <property type="entry name" value="NUCLEAR BODY PROTEIN SP140"/>
    <property type="match status" value="1"/>
</dbReference>
<dbReference type="InterPro" id="IPR011011">
    <property type="entry name" value="Znf_FYVE_PHD"/>
</dbReference>
<evidence type="ECO:0000313" key="10">
    <source>
        <dbReference type="Proteomes" id="UP001178508"/>
    </source>
</evidence>
<dbReference type="GO" id="GO:0005634">
    <property type="term" value="C:nucleus"/>
    <property type="evidence" value="ECO:0007669"/>
    <property type="project" value="InterPro"/>
</dbReference>
<dbReference type="InterPro" id="IPR008087">
    <property type="entry name" value="AIRE"/>
</dbReference>
<evidence type="ECO:0000259" key="8">
    <source>
        <dbReference type="PROSITE" id="PS51414"/>
    </source>
</evidence>
<dbReference type="InterPro" id="IPR001965">
    <property type="entry name" value="Znf_PHD"/>
</dbReference>
<feature type="domain" description="PHD-type" evidence="7">
    <location>
        <begin position="267"/>
        <end position="314"/>
    </location>
</feature>
<dbReference type="PROSITE" id="PS51414">
    <property type="entry name" value="HSR"/>
    <property type="match status" value="1"/>
</dbReference>
<feature type="domain" description="HSR" evidence="8">
    <location>
        <begin position="1"/>
        <end position="110"/>
    </location>
</feature>
<evidence type="ECO:0000256" key="3">
    <source>
        <dbReference type="ARBA" id="ARBA00022833"/>
    </source>
</evidence>
<organism evidence="9 10">
    <name type="scientific">Xyrichtys novacula</name>
    <name type="common">Pearly razorfish</name>
    <name type="synonym">Hemipteronotus novacula</name>
    <dbReference type="NCBI Taxonomy" id="13765"/>
    <lineage>
        <taxon>Eukaryota</taxon>
        <taxon>Metazoa</taxon>
        <taxon>Chordata</taxon>
        <taxon>Craniata</taxon>
        <taxon>Vertebrata</taxon>
        <taxon>Euteleostomi</taxon>
        <taxon>Actinopterygii</taxon>
        <taxon>Neopterygii</taxon>
        <taxon>Teleostei</taxon>
        <taxon>Neoteleostei</taxon>
        <taxon>Acanthomorphata</taxon>
        <taxon>Eupercaria</taxon>
        <taxon>Labriformes</taxon>
        <taxon>Labridae</taxon>
        <taxon>Xyrichtys</taxon>
    </lineage>
</organism>
<reference evidence="9" key="1">
    <citation type="submission" date="2023-08" db="EMBL/GenBank/DDBJ databases">
        <authorList>
            <person name="Alioto T."/>
            <person name="Alioto T."/>
            <person name="Gomez Garrido J."/>
        </authorList>
    </citation>
    <scope>NUCLEOTIDE SEQUENCE</scope>
</reference>
<dbReference type="EMBL" id="OY660877">
    <property type="protein sequence ID" value="CAJ1072226.1"/>
    <property type="molecule type" value="Genomic_DNA"/>
</dbReference>
<dbReference type="CDD" id="cd15539">
    <property type="entry name" value="PHD1_AIRE"/>
    <property type="match status" value="1"/>
</dbReference>
<evidence type="ECO:0000313" key="9">
    <source>
        <dbReference type="EMBL" id="CAJ1072226.1"/>
    </source>
</evidence>
<evidence type="ECO:0000256" key="1">
    <source>
        <dbReference type="ARBA" id="ARBA00022723"/>
    </source>
</evidence>
<dbReference type="InterPro" id="IPR019786">
    <property type="entry name" value="Zinc_finger_PHD-type_CS"/>
</dbReference>
<keyword evidence="4" id="KW-0238">DNA-binding</keyword>
<dbReference type="GO" id="GO:0045182">
    <property type="term" value="F:translation regulator activity"/>
    <property type="evidence" value="ECO:0007669"/>
    <property type="project" value="InterPro"/>
</dbReference>
<evidence type="ECO:0000256" key="4">
    <source>
        <dbReference type="ARBA" id="ARBA00023125"/>
    </source>
</evidence>
<feature type="compositionally biased region" description="Basic residues" evidence="6">
    <location>
        <begin position="121"/>
        <end position="132"/>
    </location>
</feature>
<dbReference type="InterPro" id="IPR043563">
    <property type="entry name" value="Sp110/Sp140/Sp140L-like"/>
</dbReference>
<dbReference type="PRINTS" id="PR01711">
    <property type="entry name" value="AIREGULATOR"/>
</dbReference>
<feature type="region of interest" description="Disordered" evidence="6">
    <location>
        <begin position="109"/>
        <end position="152"/>
    </location>
</feature>
<sequence length="501" mass="54891">MSRVEAFRDTNLRSLLRELRTDIAMAVDDPFPLVYGLADKNIISDQLLKETLEKEGREGIHKAMYSLLSWVLEQSRSTIQAFWSNLSKDYNLDSYTKLQTLLTNSQLRQDSAGSSCEKKSSGVHKISHSKKRSHEDRGTKSHNQHLQYHAKTSNGAGSKVKLFRLKSETTAQQITSENGRSSEGSAALSFSSSGSLSNLQSSHEAREKTPIVQMFDSNVKSLGPAIKCIKVGEEFYSGGQSEEMNDNGEGTFHHKGETNTCVVHYNDDECAVCKDGGELICCDGCPRAFHLTCLHPPLISIPSGPWQCEWCCGSRVKREKTQLPLQPIIAQPLQTNTSSSSSITDSSLFSSLSSSSSHTAATTSMINPGGRNPQYSGGELVSMREVCGVCHLGGGGDLTRCLQCLQHFHLHCHFSKGRSICLSCSKSWVSSAEQDSDSRGVQLPQVVQNTLCHGQSASPHDPTLHKDELDSILGDGSIDGIFQWAFHNMARPLLDSQGCFQ</sequence>
<dbReference type="GO" id="GO:0000981">
    <property type="term" value="F:DNA-binding transcription factor activity, RNA polymerase II-specific"/>
    <property type="evidence" value="ECO:0007669"/>
    <property type="project" value="TreeGrafter"/>
</dbReference>
<dbReference type="SUPFAM" id="SSF57903">
    <property type="entry name" value="FYVE/PHD zinc finger"/>
    <property type="match status" value="1"/>
</dbReference>
<dbReference type="SMART" id="SM00249">
    <property type="entry name" value="PHD"/>
    <property type="match status" value="2"/>
</dbReference>
<dbReference type="InterPro" id="IPR042580">
    <property type="entry name" value="AIRE_PHD2"/>
</dbReference>
<evidence type="ECO:0000259" key="7">
    <source>
        <dbReference type="PROSITE" id="PS50016"/>
    </source>
</evidence>
<feature type="region of interest" description="Disordered" evidence="6">
    <location>
        <begin position="171"/>
        <end position="205"/>
    </location>
</feature>
<keyword evidence="2 5" id="KW-0863">Zinc-finger</keyword>
<protein>
    <submittedName>
        <fullName evidence="9">Autoimmune regulator</fullName>
    </submittedName>
</protein>
<proteinExistence type="predicted"/>
<name>A0AAV1GHG9_XYRNO</name>
<dbReference type="GO" id="GO:0003677">
    <property type="term" value="F:DNA binding"/>
    <property type="evidence" value="ECO:0007669"/>
    <property type="project" value="UniProtKB-KW"/>
</dbReference>
<dbReference type="Gene3D" id="3.30.40.10">
    <property type="entry name" value="Zinc/RING finger domain, C3HC4 (zinc finger)"/>
    <property type="match status" value="2"/>
</dbReference>
<feature type="compositionally biased region" description="Low complexity" evidence="6">
    <location>
        <begin position="181"/>
        <end position="202"/>
    </location>
</feature>
<keyword evidence="10" id="KW-1185">Reference proteome</keyword>
<keyword evidence="1" id="KW-0479">Metal-binding</keyword>
<dbReference type="PROSITE" id="PS01359">
    <property type="entry name" value="ZF_PHD_1"/>
    <property type="match status" value="1"/>
</dbReference>
<dbReference type="InterPro" id="IPR013083">
    <property type="entry name" value="Znf_RING/FYVE/PHD"/>
</dbReference>
<dbReference type="AlphaFoldDB" id="A0AAV1GHG9"/>
<evidence type="ECO:0000256" key="6">
    <source>
        <dbReference type="SAM" id="MobiDB-lite"/>
    </source>
</evidence>
<dbReference type="FunFam" id="3.30.40.10:FF:001133">
    <property type="entry name" value="Autoimmune regulator"/>
    <property type="match status" value="1"/>
</dbReference>
<accession>A0AAV1GHG9</accession>
<dbReference type="Pfam" id="PF03172">
    <property type="entry name" value="HSR"/>
    <property type="match status" value="1"/>
</dbReference>